<organism evidence="2 3">
    <name type="scientific">Bemisia tabaci</name>
    <name type="common">Sweetpotato whitefly</name>
    <name type="synonym">Aleurodes tabaci</name>
    <dbReference type="NCBI Taxonomy" id="7038"/>
    <lineage>
        <taxon>Eukaryota</taxon>
        <taxon>Metazoa</taxon>
        <taxon>Ecdysozoa</taxon>
        <taxon>Arthropoda</taxon>
        <taxon>Hexapoda</taxon>
        <taxon>Insecta</taxon>
        <taxon>Pterygota</taxon>
        <taxon>Neoptera</taxon>
        <taxon>Paraneoptera</taxon>
        <taxon>Hemiptera</taxon>
        <taxon>Sternorrhyncha</taxon>
        <taxon>Aleyrodoidea</taxon>
        <taxon>Aleyrodidae</taxon>
        <taxon>Aleyrodinae</taxon>
        <taxon>Bemisia</taxon>
    </lineage>
</organism>
<dbReference type="PANTHER" id="PTHR34153:SF2">
    <property type="entry name" value="SI:CH211-262H13.3-RELATED"/>
    <property type="match status" value="1"/>
</dbReference>
<reference evidence="2" key="1">
    <citation type="submission" date="2021-12" db="EMBL/GenBank/DDBJ databases">
        <authorList>
            <person name="King R."/>
        </authorList>
    </citation>
    <scope>NUCLEOTIDE SEQUENCE</scope>
</reference>
<feature type="domain" description="DUF4806" evidence="1">
    <location>
        <begin position="139"/>
        <end position="212"/>
    </location>
</feature>
<accession>A0A9P0EXR2</accession>
<keyword evidence="3" id="KW-1185">Reference proteome</keyword>
<protein>
    <recommendedName>
        <fullName evidence="1">DUF4806 domain-containing protein</fullName>
    </recommendedName>
</protein>
<evidence type="ECO:0000313" key="2">
    <source>
        <dbReference type="EMBL" id="CAH0381267.1"/>
    </source>
</evidence>
<name>A0A9P0EXR2_BEMTA</name>
<dbReference type="Pfam" id="PF16064">
    <property type="entry name" value="DUF4806"/>
    <property type="match status" value="1"/>
</dbReference>
<evidence type="ECO:0000313" key="3">
    <source>
        <dbReference type="Proteomes" id="UP001152759"/>
    </source>
</evidence>
<dbReference type="Proteomes" id="UP001152759">
    <property type="component" value="Chromosome 1"/>
</dbReference>
<proteinExistence type="predicted"/>
<dbReference type="AlphaFoldDB" id="A0A9P0EXR2"/>
<dbReference type="InterPro" id="IPR032071">
    <property type="entry name" value="DUF4806"/>
</dbReference>
<evidence type="ECO:0000259" key="1">
    <source>
        <dbReference type="Pfam" id="PF16064"/>
    </source>
</evidence>
<dbReference type="EMBL" id="OU963862">
    <property type="protein sequence ID" value="CAH0381267.1"/>
    <property type="molecule type" value="Genomic_DNA"/>
</dbReference>
<sequence>MGRGSCGHPLNPALVTGYLTRNSDGSKMEETKGIFPAVDDVMNRTFQSALLQCCTIIVGELGLNPQSLMEGFTATCAQNHSKVIFKQFLVLLKRLQKTADQNSTSLENLNVKVDRLLPHEDVGTELTDDSLDEYLRRALPIKSMEEFDSLQEDLKSNSLLRNKLCSILVLAVGKEVKDTCQNMLRKLIIDEVAQKFTYKGKLAGKARFADTEISDLLNDSIRSVYPATDDKIKEFVSEWLTQAKFRVQKREKRKKNTEVQPCIELNLGDSVDQANQNSLNFQSVLEQLRVVSEESLRMEPLQ</sequence>
<gene>
    <name evidence="2" type="ORF">BEMITA_LOCUS936</name>
</gene>
<dbReference type="PANTHER" id="PTHR34153">
    <property type="entry name" value="SI:CH211-262H13.3-RELATED-RELATED"/>
    <property type="match status" value="1"/>
</dbReference>